<feature type="region of interest" description="Disordered" evidence="1">
    <location>
        <begin position="518"/>
        <end position="539"/>
    </location>
</feature>
<keyword evidence="2" id="KW-0732">Signal</keyword>
<feature type="compositionally biased region" description="Polar residues" evidence="1">
    <location>
        <begin position="528"/>
        <end position="539"/>
    </location>
</feature>
<protein>
    <recommendedName>
        <fullName evidence="5">C2H2-type domain-containing protein</fullName>
    </recommendedName>
</protein>
<comment type="caution">
    <text evidence="3">The sequence shown here is derived from an EMBL/GenBank/DDBJ whole genome shotgun (WGS) entry which is preliminary data.</text>
</comment>
<evidence type="ECO:0000313" key="4">
    <source>
        <dbReference type="Proteomes" id="UP000304951"/>
    </source>
</evidence>
<feature type="region of interest" description="Disordered" evidence="1">
    <location>
        <begin position="293"/>
        <end position="414"/>
    </location>
</feature>
<organism evidence="3 4">
    <name type="scientific">Aureobasidium pullulans</name>
    <name type="common">Black yeast</name>
    <name type="synonym">Pullularia pullulans</name>
    <dbReference type="NCBI Taxonomy" id="5580"/>
    <lineage>
        <taxon>Eukaryota</taxon>
        <taxon>Fungi</taxon>
        <taxon>Dikarya</taxon>
        <taxon>Ascomycota</taxon>
        <taxon>Pezizomycotina</taxon>
        <taxon>Dothideomycetes</taxon>
        <taxon>Dothideomycetidae</taxon>
        <taxon>Dothideales</taxon>
        <taxon>Saccotheciaceae</taxon>
        <taxon>Aureobasidium</taxon>
    </lineage>
</organism>
<dbReference type="AlphaFoldDB" id="A0A4S8SI99"/>
<evidence type="ECO:0000313" key="3">
    <source>
        <dbReference type="EMBL" id="THV70428.1"/>
    </source>
</evidence>
<feature type="compositionally biased region" description="Acidic residues" evidence="1">
    <location>
        <begin position="405"/>
        <end position="414"/>
    </location>
</feature>
<sequence>MLPLLLLLLEFALMDLLAPASTQVQQRTIPLVCNICASQPHFSDLSHLLTHISSKAHLSTYYKGKVRASSDEAIRLSIEHYDIWYAENDIEAFMSKRMKQKEDVKRQKIKNGTYRCSSRVLSSLLTRNPAEPYSKQKVIKKESDSPTVIPSSMSLDDTASVYPSPFAAYAPMYSWTAHPFLYPSKQEETSVDQEDQHIPSNVMLMAPKHKAKAQTPHTGEVDDDDTSKLKGIVWPGMGLFDAATPELKKKRNQKKDVSVNDRLAAMSEVIQKEEMVFSPAGSLRKVRPISGQLQSEDDLLSGEELPPRPPKAKRAPRKKSTEDKKPVKVEKPAKEKKSTKDRNSLKDMDTNTSKDVTARPKAKKRGRKQQSVPAIAQETQEEQHTEDELTRDAGRNKRKRGSSYPDEEEEEQDDTMIDTMEATFEQPAVMAHHTSGYPPGPMYVAAAPMGFRAAEPTYMNMNMGLNLGMMGQSYYQFPAGNDNQPSYDPAPLTTWDYYGYGISGSIANPLFSGMYGGSFGDDDEDNEGTISAPISESDK</sequence>
<name>A0A4S8SI99_AURPU</name>
<evidence type="ECO:0000256" key="1">
    <source>
        <dbReference type="SAM" id="MobiDB-lite"/>
    </source>
</evidence>
<evidence type="ECO:0008006" key="5">
    <source>
        <dbReference type="Google" id="ProtNLM"/>
    </source>
</evidence>
<feature type="compositionally biased region" description="Basic and acidic residues" evidence="1">
    <location>
        <begin position="319"/>
        <end position="349"/>
    </location>
</feature>
<evidence type="ECO:0000256" key="2">
    <source>
        <dbReference type="SAM" id="SignalP"/>
    </source>
</evidence>
<dbReference type="EMBL" id="QZAF01000199">
    <property type="protein sequence ID" value="THV70428.1"/>
    <property type="molecule type" value="Genomic_DNA"/>
</dbReference>
<feature type="signal peptide" evidence="2">
    <location>
        <begin position="1"/>
        <end position="22"/>
    </location>
</feature>
<feature type="chain" id="PRO_5020914266" description="C2H2-type domain-containing protein" evidence="2">
    <location>
        <begin position="23"/>
        <end position="539"/>
    </location>
</feature>
<reference evidence="3 4" key="1">
    <citation type="submission" date="2018-10" db="EMBL/GenBank/DDBJ databases">
        <title>Fifty Aureobasidium pullulans genomes reveal a recombining polyextremotolerant generalist.</title>
        <authorList>
            <person name="Gostincar C."/>
            <person name="Turk M."/>
            <person name="Zajc J."/>
            <person name="Gunde-Cimerman N."/>
        </authorList>
    </citation>
    <scope>NUCLEOTIDE SEQUENCE [LARGE SCALE GENOMIC DNA]</scope>
    <source>
        <strain evidence="3 4">EXF-11900</strain>
    </source>
</reference>
<accession>A0A4S8SI99</accession>
<feature type="compositionally biased region" description="Basic and acidic residues" evidence="1">
    <location>
        <begin position="381"/>
        <end position="395"/>
    </location>
</feature>
<dbReference type="Proteomes" id="UP000304951">
    <property type="component" value="Unassembled WGS sequence"/>
</dbReference>
<proteinExistence type="predicted"/>
<gene>
    <name evidence="3" type="ORF">D6D28_05159</name>
</gene>